<feature type="domain" description="L-gulonolactone oxidase 2-like C-terminal" evidence="1">
    <location>
        <begin position="31"/>
        <end position="66"/>
    </location>
</feature>
<dbReference type="OrthoDB" id="610608at2759"/>
<keyword evidence="3" id="KW-1185">Reference proteome</keyword>
<dbReference type="Pfam" id="PF22906">
    <property type="entry name" value="GULLO2-like_3rd"/>
    <property type="match status" value="1"/>
</dbReference>
<reference evidence="2 3" key="1">
    <citation type="journal article" date="2013" name="BMC Genomics">
        <title>Reconstruction of the lipid metabolism for the microalga Monoraphidium neglectum from its genome sequence reveals characteristics suitable for biofuel production.</title>
        <authorList>
            <person name="Bogen C."/>
            <person name="Al-Dilaimi A."/>
            <person name="Albersmeier A."/>
            <person name="Wichmann J."/>
            <person name="Grundmann M."/>
            <person name="Rupp O."/>
            <person name="Lauersen K.J."/>
            <person name="Blifernez-Klassen O."/>
            <person name="Kalinowski J."/>
            <person name="Goesmann A."/>
            <person name="Mussgnug J.H."/>
            <person name="Kruse O."/>
        </authorList>
    </citation>
    <scope>NUCLEOTIDE SEQUENCE [LARGE SCALE GENOMIC DNA]</scope>
    <source>
        <strain evidence="2 3">SAG 48.87</strain>
    </source>
</reference>
<evidence type="ECO:0000259" key="1">
    <source>
        <dbReference type="Pfam" id="PF22906"/>
    </source>
</evidence>
<dbReference type="GeneID" id="25728248"/>
<organism evidence="2 3">
    <name type="scientific">Monoraphidium neglectum</name>
    <dbReference type="NCBI Taxonomy" id="145388"/>
    <lineage>
        <taxon>Eukaryota</taxon>
        <taxon>Viridiplantae</taxon>
        <taxon>Chlorophyta</taxon>
        <taxon>core chlorophytes</taxon>
        <taxon>Chlorophyceae</taxon>
        <taxon>CS clade</taxon>
        <taxon>Sphaeropleales</taxon>
        <taxon>Selenastraceae</taxon>
        <taxon>Monoraphidium</taxon>
    </lineage>
</organism>
<sequence>MVALQNQYDPARVFEPTLWTVAAGGQSYVLKPKCVLDRSCFCQDDTHCADGFTCIPSAAFPQFKACFPLKS</sequence>
<name>A0A0D2KMI6_9CHLO</name>
<dbReference type="AlphaFoldDB" id="A0A0D2KMI6"/>
<gene>
    <name evidence="2" type="ORF">MNEG_11027</name>
</gene>
<proteinExistence type="predicted"/>
<protein>
    <recommendedName>
        <fullName evidence="1">L-gulonolactone oxidase 2-like C-terminal domain-containing protein</fullName>
    </recommendedName>
</protein>
<dbReference type="Proteomes" id="UP000054498">
    <property type="component" value="Unassembled WGS sequence"/>
</dbReference>
<evidence type="ECO:0000313" key="2">
    <source>
        <dbReference type="EMBL" id="KIY96933.1"/>
    </source>
</evidence>
<dbReference type="KEGG" id="mng:MNEG_11027"/>
<accession>A0A0D2KMI6</accession>
<evidence type="ECO:0000313" key="3">
    <source>
        <dbReference type="Proteomes" id="UP000054498"/>
    </source>
</evidence>
<dbReference type="RefSeq" id="XP_013895953.1">
    <property type="nucleotide sequence ID" value="XM_014040499.1"/>
</dbReference>
<dbReference type="InterPro" id="IPR055154">
    <property type="entry name" value="GULLO2-like_C"/>
</dbReference>
<dbReference type="EMBL" id="KK102781">
    <property type="protein sequence ID" value="KIY96933.1"/>
    <property type="molecule type" value="Genomic_DNA"/>
</dbReference>
<dbReference type="STRING" id="145388.A0A0D2KMI6"/>